<comment type="caution">
    <text evidence="14">The sequence shown here is derived from an EMBL/GenBank/DDBJ whole genome shotgun (WGS) entry which is preliminary data.</text>
</comment>
<evidence type="ECO:0000256" key="6">
    <source>
        <dbReference type="SAM" id="Coils"/>
    </source>
</evidence>
<evidence type="ECO:0000256" key="2">
    <source>
        <dbReference type="ARBA" id="ARBA00009477"/>
    </source>
</evidence>
<evidence type="ECO:0000256" key="3">
    <source>
        <dbReference type="ARBA" id="ARBA00022475"/>
    </source>
</evidence>
<feature type="region of interest" description="Disordered" evidence="7">
    <location>
        <begin position="388"/>
        <end position="455"/>
    </location>
</feature>
<dbReference type="NCBIfam" id="TIGR01730">
    <property type="entry name" value="RND_mfp"/>
    <property type="match status" value="1"/>
</dbReference>
<sequence length="455" mass="49300">MPALTPAANSRNATRRGRRGLLLLLVLVLVLTGAGGWWWYRGHKAQPAETAAKPKRIVPVQIGTVGEDDIRVFYSSLGTVTASSSVIVRSRIDGYVTKLGFKEGDSVETGQLLAEIDTRPYKIQLTQAEGQLAKDQAQLANARNDLARYQGLLAEDSIARQQVDTQQTLVRQLEGTVKADQAQVESARLQLTYARVTAPAAGRLGLRNVDIGSLVRSSETGGLVTINQMQPINVLFTLPEAQVPLILDALHAGKKVRVEAWDRERKQQLAVGRIAAADNQIDTVTGTLKLKAIFPNKDEKLFPNQFVNVRVLAETHKGVTVVPTAAIQRGRDGAFVYLVKDEGVATLRRVTLGPTEGSLNEVLKGLEPGDAVVTDGIDQLREGTRVEVANPGDLLKRKSKKKKNVPAAQSAPSAPDDKTQRHAATGAEETRQPPRSESSAPTDRQHRQSRADANG</sequence>
<dbReference type="InterPro" id="IPR058625">
    <property type="entry name" value="MdtA-like_BSH"/>
</dbReference>
<evidence type="ECO:0000313" key="13">
    <source>
        <dbReference type="EMBL" id="KAF7600716.1"/>
    </source>
</evidence>
<proteinExistence type="inferred from homology"/>
<dbReference type="Pfam" id="PF25989">
    <property type="entry name" value="YknX_C"/>
    <property type="match status" value="1"/>
</dbReference>
<organism evidence="14 15">
    <name type="scientific">Candidatus Dactylopiibacterium carminicum</name>
    <dbReference type="NCBI Taxonomy" id="857335"/>
    <lineage>
        <taxon>Bacteria</taxon>
        <taxon>Pseudomonadati</taxon>
        <taxon>Pseudomonadota</taxon>
        <taxon>Betaproteobacteria</taxon>
        <taxon>Rhodocyclales</taxon>
        <taxon>Rhodocyclaceae</taxon>
        <taxon>Candidatus Dactylopiibacterium</taxon>
    </lineage>
</organism>
<dbReference type="Pfam" id="PF25917">
    <property type="entry name" value="BSH_RND"/>
    <property type="match status" value="1"/>
</dbReference>
<dbReference type="EMBL" id="NMRN01000037">
    <property type="protein sequence ID" value="PAS92475.1"/>
    <property type="molecule type" value="Genomic_DNA"/>
</dbReference>
<evidence type="ECO:0000256" key="5">
    <source>
        <dbReference type="ARBA" id="ARBA00023136"/>
    </source>
</evidence>
<evidence type="ECO:0000256" key="1">
    <source>
        <dbReference type="ARBA" id="ARBA00004236"/>
    </source>
</evidence>
<keyword evidence="3" id="KW-1003">Cell membrane</keyword>
<dbReference type="Gene3D" id="2.40.50.100">
    <property type="match status" value="1"/>
</dbReference>
<keyword evidence="8" id="KW-1133">Transmembrane helix</keyword>
<dbReference type="Pfam" id="PF25876">
    <property type="entry name" value="HH_MFP_RND"/>
    <property type="match status" value="1"/>
</dbReference>
<dbReference type="OrthoDB" id="9783047at2"/>
<dbReference type="EMBL" id="MDUX01000002">
    <property type="protein sequence ID" value="KAF7600716.1"/>
    <property type="molecule type" value="Genomic_DNA"/>
</dbReference>
<dbReference type="Proteomes" id="UP000623509">
    <property type="component" value="Unassembled WGS sequence"/>
</dbReference>
<feature type="domain" description="YknX-like C-terminal permuted SH3-like" evidence="12">
    <location>
        <begin position="320"/>
        <end position="388"/>
    </location>
</feature>
<evidence type="ECO:0000256" key="4">
    <source>
        <dbReference type="ARBA" id="ARBA00022519"/>
    </source>
</evidence>
<dbReference type="GO" id="GO:0015562">
    <property type="term" value="F:efflux transmembrane transporter activity"/>
    <property type="evidence" value="ECO:0007669"/>
    <property type="project" value="TreeGrafter"/>
</dbReference>
<comment type="subcellular location">
    <subcellularLocation>
        <location evidence="1">Cell membrane</location>
    </subcellularLocation>
</comment>
<evidence type="ECO:0000259" key="11">
    <source>
        <dbReference type="Pfam" id="PF25944"/>
    </source>
</evidence>
<evidence type="ECO:0000259" key="12">
    <source>
        <dbReference type="Pfam" id="PF25989"/>
    </source>
</evidence>
<feature type="domain" description="Multidrug resistance protein MdtA-like alpha-helical hairpin" evidence="9">
    <location>
        <begin position="124"/>
        <end position="194"/>
    </location>
</feature>
<dbReference type="Gene3D" id="1.10.287.470">
    <property type="entry name" value="Helix hairpin bin"/>
    <property type="match status" value="1"/>
</dbReference>
<evidence type="ECO:0000256" key="8">
    <source>
        <dbReference type="SAM" id="Phobius"/>
    </source>
</evidence>
<feature type="domain" description="Multidrug resistance protein MdtA-like barrel-sandwich hybrid" evidence="10">
    <location>
        <begin position="86"/>
        <end position="226"/>
    </location>
</feature>
<dbReference type="InterPro" id="IPR058626">
    <property type="entry name" value="MdtA-like_b-barrel"/>
</dbReference>
<evidence type="ECO:0000313" key="16">
    <source>
        <dbReference type="Proteomes" id="UP000623509"/>
    </source>
</evidence>
<feature type="compositionally biased region" description="Basic and acidic residues" evidence="7">
    <location>
        <begin position="443"/>
        <end position="455"/>
    </location>
</feature>
<dbReference type="InterPro" id="IPR006143">
    <property type="entry name" value="RND_pump_MFP"/>
</dbReference>
<dbReference type="InterPro" id="IPR058624">
    <property type="entry name" value="MdtA-like_HH"/>
</dbReference>
<reference evidence="13 16" key="1">
    <citation type="submission" date="2016-08" db="EMBL/GenBank/DDBJ databases">
        <title>Candidatus Dactylopiibacterium carminicum genome sequence.</title>
        <authorList>
            <person name="Ramirez-Puebla S.T."/>
            <person name="Ormeno-Orrillo E."/>
            <person name="Vera-Ponce De Leon A."/>
            <person name="Luis L."/>
            <person name="Sanchez-Flores A."/>
            <person name="Monica R."/>
            <person name="Martinez-Romero E."/>
        </authorList>
    </citation>
    <scope>NUCLEOTIDE SEQUENCE [LARGE SCALE GENOMIC DNA]</scope>
    <source>
        <strain evidence="13">END1</strain>
    </source>
</reference>
<evidence type="ECO:0000259" key="9">
    <source>
        <dbReference type="Pfam" id="PF25876"/>
    </source>
</evidence>
<dbReference type="PANTHER" id="PTHR30469">
    <property type="entry name" value="MULTIDRUG RESISTANCE PROTEIN MDTA"/>
    <property type="match status" value="1"/>
</dbReference>
<accession>A0A272EQU4</accession>
<comment type="similarity">
    <text evidence="2">Belongs to the membrane fusion protein (MFP) (TC 8.A.1) family.</text>
</comment>
<dbReference type="Gene3D" id="2.40.420.20">
    <property type="match status" value="1"/>
</dbReference>
<evidence type="ECO:0000313" key="14">
    <source>
        <dbReference type="EMBL" id="PAS92475.1"/>
    </source>
</evidence>
<evidence type="ECO:0000313" key="15">
    <source>
        <dbReference type="Proteomes" id="UP000216107"/>
    </source>
</evidence>
<keyword evidence="6" id="KW-0175">Coiled coil</keyword>
<dbReference type="FunFam" id="1.10.287.470:FF:000005">
    <property type="entry name" value="Multidrug resistance protein MdtA"/>
    <property type="match status" value="1"/>
</dbReference>
<evidence type="ECO:0000256" key="7">
    <source>
        <dbReference type="SAM" id="MobiDB-lite"/>
    </source>
</evidence>
<keyword evidence="4" id="KW-0997">Cell inner membrane</keyword>
<keyword evidence="8" id="KW-0812">Transmembrane</keyword>
<feature type="domain" description="Multidrug resistance protein MdtA-like beta-barrel" evidence="11">
    <location>
        <begin position="231"/>
        <end position="313"/>
    </location>
</feature>
<dbReference type="PANTHER" id="PTHR30469:SF12">
    <property type="entry name" value="MULTIDRUG RESISTANCE PROTEIN MDTA"/>
    <property type="match status" value="1"/>
</dbReference>
<gene>
    <name evidence="13" type="ORF">BGI27_01020</name>
    <name evidence="14" type="ORF">CGU29_11405</name>
</gene>
<dbReference type="Pfam" id="PF25944">
    <property type="entry name" value="Beta-barrel_RND"/>
    <property type="match status" value="1"/>
</dbReference>
<dbReference type="SUPFAM" id="SSF111369">
    <property type="entry name" value="HlyD-like secretion proteins"/>
    <property type="match status" value="1"/>
</dbReference>
<feature type="transmembrane region" description="Helical" evidence="8">
    <location>
        <begin position="21"/>
        <end position="40"/>
    </location>
</feature>
<protein>
    <submittedName>
        <fullName evidence="14">Multidrug transporter subunit MdtA</fullName>
    </submittedName>
</protein>
<dbReference type="NCBIfam" id="NF008589">
    <property type="entry name" value="PRK11556.1"/>
    <property type="match status" value="1"/>
</dbReference>
<feature type="coiled-coil region" evidence="6">
    <location>
        <begin position="125"/>
        <end position="190"/>
    </location>
</feature>
<reference evidence="14 15" key="2">
    <citation type="submission" date="2017-07" db="EMBL/GenBank/DDBJ databases">
        <title>Candidatus Dactylopiibacterium carminicum, a nitrogen-fixing symbiont of the cochineal insect Dactylopius coccus and Dactylopius opuntiae (Hemiptera: Coccoidea: Dactylopiidae).</title>
        <authorList>
            <person name="Vera A."/>
        </authorList>
    </citation>
    <scope>NUCLEOTIDE SEQUENCE [LARGE SCALE GENOMIC DNA]</scope>
    <source>
        <strain evidence="14 15">NFDCM</strain>
    </source>
</reference>
<dbReference type="GO" id="GO:1990281">
    <property type="term" value="C:efflux pump complex"/>
    <property type="evidence" value="ECO:0007669"/>
    <property type="project" value="TreeGrafter"/>
</dbReference>
<dbReference type="AlphaFoldDB" id="A0A272EQU4"/>
<name>A0A272EQU4_9RHOO</name>
<dbReference type="Proteomes" id="UP000216107">
    <property type="component" value="Unassembled WGS sequence"/>
</dbReference>
<evidence type="ECO:0000259" key="10">
    <source>
        <dbReference type="Pfam" id="PF25917"/>
    </source>
</evidence>
<keyword evidence="5 8" id="KW-0472">Membrane</keyword>
<dbReference type="Gene3D" id="2.40.30.170">
    <property type="match status" value="1"/>
</dbReference>
<keyword evidence="16" id="KW-1185">Reference proteome</keyword>
<dbReference type="InterPro" id="IPR058637">
    <property type="entry name" value="YknX-like_C"/>
</dbReference>